<name>A0A397HDL9_9GLOM</name>
<sequence>MINFFAWKFLEFYELDWDNSSLPMTPFTSSSSSSTKTYSDAIRQLRFNYNNHNNNDSNSSSLIESRFKFNRSHSFRQSTSLSGEHSPLKNLSIKTSFNNVNNNNNNTPKF</sequence>
<comment type="caution">
    <text evidence="1">The sequence shown here is derived from an EMBL/GenBank/DDBJ whole genome shotgun (WGS) entry which is preliminary data.</text>
</comment>
<gene>
    <name evidence="1" type="ORF">Glove_349g131</name>
</gene>
<dbReference type="EMBL" id="PQFF01000319">
    <property type="protein sequence ID" value="RHZ61241.1"/>
    <property type="molecule type" value="Genomic_DNA"/>
</dbReference>
<keyword evidence="2" id="KW-1185">Reference proteome</keyword>
<accession>A0A397HDL9</accession>
<dbReference type="AlphaFoldDB" id="A0A397HDL9"/>
<organism evidence="1 2">
    <name type="scientific">Diversispora epigaea</name>
    <dbReference type="NCBI Taxonomy" id="1348612"/>
    <lineage>
        <taxon>Eukaryota</taxon>
        <taxon>Fungi</taxon>
        <taxon>Fungi incertae sedis</taxon>
        <taxon>Mucoromycota</taxon>
        <taxon>Glomeromycotina</taxon>
        <taxon>Glomeromycetes</taxon>
        <taxon>Diversisporales</taxon>
        <taxon>Diversisporaceae</taxon>
        <taxon>Diversispora</taxon>
    </lineage>
</organism>
<evidence type="ECO:0000313" key="2">
    <source>
        <dbReference type="Proteomes" id="UP000266861"/>
    </source>
</evidence>
<evidence type="ECO:0000313" key="1">
    <source>
        <dbReference type="EMBL" id="RHZ61241.1"/>
    </source>
</evidence>
<protein>
    <submittedName>
        <fullName evidence="1">Uncharacterized protein</fullName>
    </submittedName>
</protein>
<reference evidence="1 2" key="1">
    <citation type="submission" date="2018-08" db="EMBL/GenBank/DDBJ databases">
        <title>Genome and evolution of the arbuscular mycorrhizal fungus Diversispora epigaea (formerly Glomus versiforme) and its bacterial endosymbionts.</title>
        <authorList>
            <person name="Sun X."/>
            <person name="Fei Z."/>
            <person name="Harrison M."/>
        </authorList>
    </citation>
    <scope>NUCLEOTIDE SEQUENCE [LARGE SCALE GENOMIC DNA]</scope>
    <source>
        <strain evidence="1 2">IT104</strain>
    </source>
</reference>
<dbReference type="Proteomes" id="UP000266861">
    <property type="component" value="Unassembled WGS sequence"/>
</dbReference>
<proteinExistence type="predicted"/>